<proteinExistence type="predicted"/>
<dbReference type="InterPro" id="IPR014942">
    <property type="entry name" value="AbiEii"/>
</dbReference>
<evidence type="ECO:0008006" key="3">
    <source>
        <dbReference type="Google" id="ProtNLM"/>
    </source>
</evidence>
<dbReference type="Proteomes" id="UP000228964">
    <property type="component" value="Unassembled WGS sequence"/>
</dbReference>
<reference evidence="2" key="1">
    <citation type="submission" date="2017-09" db="EMBL/GenBank/DDBJ databases">
        <title>Depth-based differentiation of microbial function through sediment-hosted aquifers and enrichment of novel symbionts in the deep terrestrial subsurface.</title>
        <authorList>
            <person name="Probst A.J."/>
            <person name="Ladd B."/>
            <person name="Jarett J.K."/>
            <person name="Geller-Mcgrath D.E."/>
            <person name="Sieber C.M.K."/>
            <person name="Emerson J.B."/>
            <person name="Anantharaman K."/>
            <person name="Thomas B.C."/>
            <person name="Malmstrom R."/>
            <person name="Stieglmeier M."/>
            <person name="Klingl A."/>
            <person name="Woyke T."/>
            <person name="Ryan C.M."/>
            <person name="Banfield J.F."/>
        </authorList>
    </citation>
    <scope>NUCLEOTIDE SEQUENCE [LARGE SCALE GENOMIC DNA]</scope>
</reference>
<sequence>MNIILKEILNKLVKEKRREGAPDFVIKNFLKEYLQYPVLDFIYNNPGYKNFIFTGGSCLRVCFGAPRLSEDLDFDLKQGDYKKFKISRLEKDLKGYFQEKFLINIETRIQGNVRIYLKFPVLKELGLADKNESDLLYVKVEPNRSVFTRPKTELQPISGFGFNFIVQRYDPVFLMTGKLNAILTRQWFKGGENEINIKGRDFYDLYWYLENKIKPDYKNLKKLVNLVDEIQLKKKLKEKIVKNITARKLSYDLKNFFPNQNFINDFCKNYKKIMEKFLK</sequence>
<dbReference type="AlphaFoldDB" id="A0A2M6WRP5"/>
<evidence type="ECO:0000313" key="2">
    <source>
        <dbReference type="Proteomes" id="UP000228964"/>
    </source>
</evidence>
<accession>A0A2M6WRP5</accession>
<dbReference type="Pfam" id="PF08843">
    <property type="entry name" value="AbiEii"/>
    <property type="match status" value="1"/>
</dbReference>
<evidence type="ECO:0000313" key="1">
    <source>
        <dbReference type="EMBL" id="PIT95386.1"/>
    </source>
</evidence>
<organism evidence="1 2">
    <name type="scientific">Candidatus Falkowbacteria bacterium CG10_big_fil_rev_8_21_14_0_10_38_22</name>
    <dbReference type="NCBI Taxonomy" id="1974564"/>
    <lineage>
        <taxon>Bacteria</taxon>
        <taxon>Candidatus Falkowiibacteriota</taxon>
    </lineage>
</organism>
<dbReference type="EMBL" id="PFAO01000031">
    <property type="protein sequence ID" value="PIT95386.1"/>
    <property type="molecule type" value="Genomic_DNA"/>
</dbReference>
<comment type="caution">
    <text evidence="1">The sequence shown here is derived from an EMBL/GenBank/DDBJ whole genome shotgun (WGS) entry which is preliminary data.</text>
</comment>
<protein>
    <recommendedName>
        <fullName evidence="3">Nucleotidyl transferase AbiEii/AbiGii toxin family protein</fullName>
    </recommendedName>
</protein>
<gene>
    <name evidence="1" type="ORF">COT96_01445</name>
</gene>
<dbReference type="Gene3D" id="3.10.450.620">
    <property type="entry name" value="JHP933, nucleotidyltransferase-like core domain"/>
    <property type="match status" value="1"/>
</dbReference>
<name>A0A2M6WRP5_9BACT</name>